<evidence type="ECO:0000256" key="3">
    <source>
        <dbReference type="ARBA" id="ARBA00007947"/>
    </source>
</evidence>
<dbReference type="RefSeq" id="WP_303549334.1">
    <property type="nucleotide sequence ID" value="NZ_JAUOPG010000003.1"/>
</dbReference>
<dbReference type="AlphaFoldDB" id="A0AAW7XJE9"/>
<comment type="similarity">
    <text evidence="2 18">In the C-terminal section; belongs to the transferase hexapeptide repeat family.</text>
</comment>
<dbReference type="GO" id="GO:0009252">
    <property type="term" value="P:peptidoglycan biosynthetic process"/>
    <property type="evidence" value="ECO:0007669"/>
    <property type="project" value="UniProtKB-UniRule"/>
</dbReference>
<organism evidence="21 22">
    <name type="scientific">Neptunomonas phycophila</name>
    <dbReference type="NCBI Taxonomy" id="1572645"/>
    <lineage>
        <taxon>Bacteria</taxon>
        <taxon>Pseudomonadati</taxon>
        <taxon>Pseudomonadota</taxon>
        <taxon>Gammaproteobacteria</taxon>
        <taxon>Oceanospirillales</taxon>
        <taxon>Oceanospirillaceae</taxon>
        <taxon>Neptunomonas</taxon>
    </lineage>
</organism>
<dbReference type="InterPro" id="IPR056729">
    <property type="entry name" value="GMPPB_C"/>
</dbReference>
<keyword evidence="5 18" id="KW-0808">Transferase</keyword>
<comment type="pathway">
    <text evidence="18">Bacterial outer membrane biogenesis; LPS lipid A biosynthesis.</text>
</comment>
<feature type="region of interest" description="Pyrophosphorylase" evidence="18">
    <location>
        <begin position="1"/>
        <end position="228"/>
    </location>
</feature>
<dbReference type="PANTHER" id="PTHR43584">
    <property type="entry name" value="NUCLEOTIDYL TRANSFERASE"/>
    <property type="match status" value="1"/>
</dbReference>
<dbReference type="CDD" id="cd02540">
    <property type="entry name" value="GT2_GlmU_N_bac"/>
    <property type="match status" value="1"/>
</dbReference>
<comment type="catalytic activity">
    <reaction evidence="15 18">
        <text>alpha-D-glucosamine 1-phosphate + acetyl-CoA = N-acetyl-alpha-D-glucosamine 1-phosphate + CoA + H(+)</text>
        <dbReference type="Rhea" id="RHEA:13725"/>
        <dbReference type="ChEBI" id="CHEBI:15378"/>
        <dbReference type="ChEBI" id="CHEBI:57287"/>
        <dbReference type="ChEBI" id="CHEBI:57288"/>
        <dbReference type="ChEBI" id="CHEBI:57776"/>
        <dbReference type="ChEBI" id="CHEBI:58516"/>
        <dbReference type="EC" id="2.3.1.157"/>
    </reaction>
</comment>
<dbReference type="GO" id="GO:0006048">
    <property type="term" value="P:UDP-N-acetylglucosamine biosynthetic process"/>
    <property type="evidence" value="ECO:0007669"/>
    <property type="project" value="InterPro"/>
</dbReference>
<accession>A0AAW7XJE9</accession>
<feature type="binding site" evidence="18">
    <location>
        <position position="365"/>
    </location>
    <ligand>
        <name>UDP-N-acetyl-alpha-D-glucosamine</name>
        <dbReference type="ChEBI" id="CHEBI:57705"/>
    </ligand>
</feature>
<keyword evidence="14 18" id="KW-0961">Cell wall biogenesis/degradation</keyword>
<feature type="binding site" evidence="18">
    <location>
        <begin position="78"/>
        <end position="79"/>
    </location>
    <ligand>
        <name>UDP-N-acetyl-alpha-D-glucosamine</name>
        <dbReference type="ChEBI" id="CHEBI:57705"/>
    </ligand>
</feature>
<dbReference type="Proteomes" id="UP001169862">
    <property type="component" value="Unassembled WGS sequence"/>
</dbReference>
<dbReference type="GO" id="GO:0071555">
    <property type="term" value="P:cell wall organization"/>
    <property type="evidence" value="ECO:0007669"/>
    <property type="project" value="UniProtKB-KW"/>
</dbReference>
<feature type="binding site" evidence="18">
    <location>
        <position position="439"/>
    </location>
    <ligand>
        <name>acetyl-CoA</name>
        <dbReference type="ChEBI" id="CHEBI:57288"/>
    </ligand>
</feature>
<feature type="active site" description="Proton acceptor" evidence="18">
    <location>
        <position position="362"/>
    </location>
</feature>
<feature type="binding site" evidence="18">
    <location>
        <position position="404"/>
    </location>
    <ligand>
        <name>acetyl-CoA</name>
        <dbReference type="ChEBI" id="CHEBI:57288"/>
    </ligand>
</feature>
<feature type="binding site" evidence="18">
    <location>
        <position position="22"/>
    </location>
    <ligand>
        <name>UDP-N-acetyl-alpha-D-glucosamine</name>
        <dbReference type="ChEBI" id="CHEBI:57705"/>
    </ligand>
</feature>
<dbReference type="PROSITE" id="PS00101">
    <property type="entry name" value="HEXAPEP_TRANSFERASES"/>
    <property type="match status" value="1"/>
</dbReference>
<feature type="binding site" evidence="18">
    <location>
        <position position="379"/>
    </location>
    <ligand>
        <name>acetyl-CoA</name>
        <dbReference type="ChEBI" id="CHEBI:57288"/>
    </ligand>
</feature>
<evidence type="ECO:0000313" key="21">
    <source>
        <dbReference type="EMBL" id="MDO6453189.1"/>
    </source>
</evidence>
<dbReference type="SUPFAM" id="SSF51161">
    <property type="entry name" value="Trimeric LpxA-like enzymes"/>
    <property type="match status" value="1"/>
</dbReference>
<dbReference type="InterPro" id="IPR029044">
    <property type="entry name" value="Nucleotide-diphossugar_trans"/>
</dbReference>
<feature type="region of interest" description="Linker" evidence="18">
    <location>
        <begin position="229"/>
        <end position="249"/>
    </location>
</feature>
<evidence type="ECO:0000256" key="12">
    <source>
        <dbReference type="ARBA" id="ARBA00023268"/>
    </source>
</evidence>
<feature type="binding site" evidence="18">
    <location>
        <position position="226"/>
    </location>
    <ligand>
        <name>Mg(2+)</name>
        <dbReference type="ChEBI" id="CHEBI:18420"/>
    </ligand>
</feature>
<dbReference type="Pfam" id="PF25087">
    <property type="entry name" value="GMPPB_C"/>
    <property type="match status" value="1"/>
</dbReference>
<feature type="binding site" evidence="18">
    <location>
        <position position="102"/>
    </location>
    <ligand>
        <name>Mg(2+)</name>
        <dbReference type="ChEBI" id="CHEBI:18420"/>
    </ligand>
</feature>
<dbReference type="EC" id="2.7.7.23" evidence="18"/>
<comment type="subunit">
    <text evidence="18">Homotrimer.</text>
</comment>
<evidence type="ECO:0000256" key="7">
    <source>
        <dbReference type="ARBA" id="ARBA00022723"/>
    </source>
</evidence>
<dbReference type="NCBIfam" id="TIGR01173">
    <property type="entry name" value="glmU"/>
    <property type="match status" value="1"/>
</dbReference>
<feature type="binding site" evidence="18">
    <location>
        <position position="376"/>
    </location>
    <ligand>
        <name>UDP-N-acetyl-alpha-D-glucosamine</name>
        <dbReference type="ChEBI" id="CHEBI:57705"/>
    </ligand>
</feature>
<dbReference type="EC" id="2.3.1.157" evidence="18"/>
<dbReference type="InterPro" id="IPR050065">
    <property type="entry name" value="GlmU-like"/>
</dbReference>
<evidence type="ECO:0000313" key="22">
    <source>
        <dbReference type="Proteomes" id="UP001169862"/>
    </source>
</evidence>
<dbReference type="Gene3D" id="3.90.550.10">
    <property type="entry name" value="Spore Coat Polysaccharide Biosynthesis Protein SpsA, Chain A"/>
    <property type="match status" value="1"/>
</dbReference>
<keyword evidence="9 18" id="KW-0460">Magnesium</keyword>
<keyword evidence="11 18" id="KW-0573">Peptidoglycan synthesis</keyword>
<feature type="domain" description="Mannose-1-phosphate guanyltransferase C-terminal" evidence="20">
    <location>
        <begin position="263"/>
        <end position="334"/>
    </location>
</feature>
<evidence type="ECO:0000256" key="6">
    <source>
        <dbReference type="ARBA" id="ARBA00022695"/>
    </source>
</evidence>
<evidence type="ECO:0000256" key="4">
    <source>
        <dbReference type="ARBA" id="ARBA00022490"/>
    </source>
</evidence>
<feature type="binding site" evidence="18">
    <location>
        <position position="73"/>
    </location>
    <ligand>
        <name>UDP-N-acetyl-alpha-D-glucosamine</name>
        <dbReference type="ChEBI" id="CHEBI:57705"/>
    </ligand>
</feature>
<dbReference type="GO" id="GO:0005737">
    <property type="term" value="C:cytoplasm"/>
    <property type="evidence" value="ECO:0007669"/>
    <property type="project" value="UniProtKB-SubCell"/>
</dbReference>
<feature type="binding site" evidence="18">
    <location>
        <position position="350"/>
    </location>
    <ligand>
        <name>UDP-N-acetyl-alpha-D-glucosamine</name>
        <dbReference type="ChEBI" id="CHEBI:57705"/>
    </ligand>
</feature>
<dbReference type="Pfam" id="PF12804">
    <property type="entry name" value="NTP_transf_3"/>
    <property type="match status" value="1"/>
</dbReference>
<comment type="function">
    <text evidence="17 18">Catalyzes the last two sequential reactions in the de novo biosynthetic pathway for UDP-N-acetylglucosamine (UDP-GlcNAc). The C-terminal domain catalyzes the transfer of acetyl group from acetyl coenzyme A to glucosamine-1-phosphate (GlcN-1-P) to produce N-acetylglucosamine-1-phosphate (GlcNAc-1-P), which is converted into UDP-GlcNAc by the transfer of uridine 5-monophosphate (from uridine 5-triphosphate), a reaction catalyzed by the N-terminal domain.</text>
</comment>
<comment type="pathway">
    <text evidence="18">Nucleotide-sugar biosynthesis; UDP-N-acetyl-alpha-D-glucosamine biosynthesis; N-acetyl-alpha-D-glucosamine 1-phosphate from alpha-D-glucosamine 6-phosphate (route II): step 2/2.</text>
</comment>
<comment type="caution">
    <text evidence="21">The sequence shown here is derived from an EMBL/GenBank/DDBJ whole genome shotgun (WGS) entry which is preliminary data.</text>
</comment>
<evidence type="ECO:0000259" key="19">
    <source>
        <dbReference type="Pfam" id="PF12804"/>
    </source>
</evidence>
<keyword evidence="7 18" id="KW-0479">Metal-binding</keyword>
<proteinExistence type="inferred from homology"/>
<keyword evidence="4 18" id="KW-0963">Cytoplasm</keyword>
<keyword evidence="6 18" id="KW-0548">Nucleotidyltransferase</keyword>
<feature type="binding site" evidence="18">
    <location>
        <begin position="385"/>
        <end position="386"/>
    </location>
    <ligand>
        <name>acetyl-CoA</name>
        <dbReference type="ChEBI" id="CHEBI:57288"/>
    </ligand>
</feature>
<dbReference type="Gene3D" id="2.160.10.10">
    <property type="entry name" value="Hexapeptide repeat proteins"/>
    <property type="match status" value="1"/>
</dbReference>
<evidence type="ECO:0000256" key="1">
    <source>
        <dbReference type="ARBA" id="ARBA00004496"/>
    </source>
</evidence>
<evidence type="ECO:0000259" key="20">
    <source>
        <dbReference type="Pfam" id="PF25087"/>
    </source>
</evidence>
<dbReference type="GO" id="GO:0009245">
    <property type="term" value="P:lipid A biosynthetic process"/>
    <property type="evidence" value="ECO:0007669"/>
    <property type="project" value="UniProtKB-UniRule"/>
</dbReference>
<dbReference type="InterPro" id="IPR025877">
    <property type="entry name" value="MobA-like_NTP_Trfase"/>
</dbReference>
<feature type="binding site" evidence="18">
    <location>
        <position position="168"/>
    </location>
    <ligand>
        <name>UDP-N-acetyl-alpha-D-glucosamine</name>
        <dbReference type="ChEBI" id="CHEBI:57705"/>
    </ligand>
</feature>
<gene>
    <name evidence="18 21" type="primary">glmU</name>
    <name evidence="21" type="ORF">Q4490_06390</name>
</gene>
<dbReference type="InterPro" id="IPR011004">
    <property type="entry name" value="Trimer_LpxA-like_sf"/>
</dbReference>
<dbReference type="HAMAP" id="MF_01631">
    <property type="entry name" value="GlmU"/>
    <property type="match status" value="1"/>
</dbReference>
<feature type="binding site" evidence="18">
    <location>
        <position position="332"/>
    </location>
    <ligand>
        <name>UDP-N-acetyl-alpha-D-glucosamine</name>
        <dbReference type="ChEBI" id="CHEBI:57705"/>
    </ligand>
</feature>
<evidence type="ECO:0000256" key="15">
    <source>
        <dbReference type="ARBA" id="ARBA00048247"/>
    </source>
</evidence>
<dbReference type="InterPro" id="IPR005882">
    <property type="entry name" value="Bifunctional_GlmU"/>
</dbReference>
<dbReference type="PANTHER" id="PTHR43584:SF3">
    <property type="entry name" value="BIFUNCTIONAL PROTEIN GLMU"/>
    <property type="match status" value="1"/>
</dbReference>
<protein>
    <recommendedName>
        <fullName evidence="18">Bifunctional protein GlmU</fullName>
    </recommendedName>
    <domain>
        <recommendedName>
            <fullName evidence="18">UDP-N-acetylglucosamine pyrophosphorylase</fullName>
            <ecNumber evidence="18">2.7.7.23</ecNumber>
        </recommendedName>
        <alternativeName>
            <fullName evidence="18">N-acetylglucosamine-1-phosphate uridyltransferase</fullName>
        </alternativeName>
    </domain>
    <domain>
        <recommendedName>
            <fullName evidence="18">Glucosamine-1-phosphate N-acetyltransferase</fullName>
            <ecNumber evidence="18">2.3.1.157</ecNumber>
        </recommendedName>
    </domain>
</protein>
<dbReference type="GO" id="GO:0000902">
    <property type="term" value="P:cell morphogenesis"/>
    <property type="evidence" value="ECO:0007669"/>
    <property type="project" value="UniProtKB-UniRule"/>
</dbReference>
<dbReference type="CDD" id="cd03353">
    <property type="entry name" value="LbH_GlmU_C"/>
    <property type="match status" value="1"/>
</dbReference>
<evidence type="ECO:0000256" key="8">
    <source>
        <dbReference type="ARBA" id="ARBA00022737"/>
    </source>
</evidence>
<feature type="binding site" evidence="18">
    <location>
        <position position="422"/>
    </location>
    <ligand>
        <name>acetyl-CoA</name>
        <dbReference type="ChEBI" id="CHEBI:57288"/>
    </ligand>
</feature>
<evidence type="ECO:0000256" key="11">
    <source>
        <dbReference type="ARBA" id="ARBA00022984"/>
    </source>
</evidence>
<dbReference type="GO" id="GO:0000287">
    <property type="term" value="F:magnesium ion binding"/>
    <property type="evidence" value="ECO:0007669"/>
    <property type="project" value="UniProtKB-UniRule"/>
</dbReference>
<dbReference type="GO" id="GO:0019134">
    <property type="term" value="F:glucosamine-1-phosphate N-acetyltransferase activity"/>
    <property type="evidence" value="ECO:0007669"/>
    <property type="project" value="UniProtKB-UniRule"/>
</dbReference>
<feature type="binding site" evidence="18">
    <location>
        <begin position="100"/>
        <end position="102"/>
    </location>
    <ligand>
        <name>UDP-N-acetyl-alpha-D-glucosamine</name>
        <dbReference type="ChEBI" id="CHEBI:57705"/>
    </ligand>
</feature>
<name>A0AAW7XJE9_9GAMM</name>
<evidence type="ECO:0000256" key="5">
    <source>
        <dbReference type="ARBA" id="ARBA00022679"/>
    </source>
</evidence>
<feature type="binding site" evidence="18">
    <location>
        <position position="226"/>
    </location>
    <ligand>
        <name>UDP-N-acetyl-alpha-D-glucosamine</name>
        <dbReference type="ChEBI" id="CHEBI:57705"/>
    </ligand>
</feature>
<comment type="catalytic activity">
    <reaction evidence="16 18">
        <text>N-acetyl-alpha-D-glucosamine 1-phosphate + UTP + H(+) = UDP-N-acetyl-alpha-D-glucosamine + diphosphate</text>
        <dbReference type="Rhea" id="RHEA:13509"/>
        <dbReference type="ChEBI" id="CHEBI:15378"/>
        <dbReference type="ChEBI" id="CHEBI:33019"/>
        <dbReference type="ChEBI" id="CHEBI:46398"/>
        <dbReference type="ChEBI" id="CHEBI:57705"/>
        <dbReference type="ChEBI" id="CHEBI:57776"/>
        <dbReference type="EC" id="2.7.7.23"/>
    </reaction>
</comment>
<keyword evidence="13 18" id="KW-0012">Acyltransferase</keyword>
<feature type="domain" description="MobA-like NTP transferase" evidence="19">
    <location>
        <begin position="6"/>
        <end position="122"/>
    </location>
</feature>
<evidence type="ECO:0000256" key="10">
    <source>
        <dbReference type="ARBA" id="ARBA00022960"/>
    </source>
</evidence>
<feature type="binding site" evidence="18">
    <location>
        <position position="137"/>
    </location>
    <ligand>
        <name>UDP-N-acetyl-alpha-D-glucosamine</name>
        <dbReference type="ChEBI" id="CHEBI:57705"/>
    </ligand>
</feature>
<comment type="similarity">
    <text evidence="3 18">In the N-terminal section; belongs to the N-acetylglucosamine-1-phosphate uridyltransferase family.</text>
</comment>
<evidence type="ECO:0000256" key="2">
    <source>
        <dbReference type="ARBA" id="ARBA00007707"/>
    </source>
</evidence>
<dbReference type="GO" id="GO:0008360">
    <property type="term" value="P:regulation of cell shape"/>
    <property type="evidence" value="ECO:0007669"/>
    <property type="project" value="UniProtKB-KW"/>
</dbReference>
<feature type="binding site" evidence="18">
    <location>
        <position position="153"/>
    </location>
    <ligand>
        <name>UDP-N-acetyl-alpha-D-glucosamine</name>
        <dbReference type="ChEBI" id="CHEBI:57705"/>
    </ligand>
</feature>
<dbReference type="GO" id="GO:0016020">
    <property type="term" value="C:membrane"/>
    <property type="evidence" value="ECO:0007669"/>
    <property type="project" value="GOC"/>
</dbReference>
<dbReference type="InterPro" id="IPR038009">
    <property type="entry name" value="GlmU_C_LbH"/>
</dbReference>
<feature type="binding site" evidence="18">
    <location>
        <begin position="8"/>
        <end position="11"/>
    </location>
    <ligand>
        <name>UDP-N-acetyl-alpha-D-glucosamine</name>
        <dbReference type="ChEBI" id="CHEBI:57705"/>
    </ligand>
</feature>
<evidence type="ECO:0000256" key="16">
    <source>
        <dbReference type="ARBA" id="ARBA00048493"/>
    </source>
</evidence>
<reference evidence="21" key="1">
    <citation type="submission" date="2023-07" db="EMBL/GenBank/DDBJ databases">
        <title>Genome content predicts the carbon catabolic preferences of heterotrophic bacteria.</title>
        <authorList>
            <person name="Gralka M."/>
        </authorList>
    </citation>
    <scope>NUCLEOTIDE SEQUENCE</scope>
    <source>
        <strain evidence="21">I2M16</strain>
    </source>
</reference>
<evidence type="ECO:0000256" key="9">
    <source>
        <dbReference type="ARBA" id="ARBA00022842"/>
    </source>
</evidence>
<dbReference type="InterPro" id="IPR018357">
    <property type="entry name" value="Hexapep_transf_CS"/>
</dbReference>
<evidence type="ECO:0000256" key="14">
    <source>
        <dbReference type="ARBA" id="ARBA00023316"/>
    </source>
</evidence>
<dbReference type="InterPro" id="IPR001451">
    <property type="entry name" value="Hexapep"/>
</dbReference>
<dbReference type="GO" id="GO:0003977">
    <property type="term" value="F:UDP-N-acetylglucosamine diphosphorylase activity"/>
    <property type="evidence" value="ECO:0007669"/>
    <property type="project" value="UniProtKB-UniRule"/>
</dbReference>
<comment type="pathway">
    <text evidence="18">Nucleotide-sugar biosynthesis; UDP-N-acetyl-alpha-D-glucosamine biosynthesis; UDP-N-acetyl-alpha-D-glucosamine from N-acetyl-alpha-D-glucosamine 1-phosphate: step 1/1.</text>
</comment>
<keyword evidence="8 18" id="KW-0677">Repeat</keyword>
<comment type="subcellular location">
    <subcellularLocation>
        <location evidence="1 18">Cytoplasm</location>
    </subcellularLocation>
</comment>
<comment type="cofactor">
    <cofactor evidence="18">
        <name>Mg(2+)</name>
        <dbReference type="ChEBI" id="CHEBI:18420"/>
    </cofactor>
    <text evidence="18">Binds 1 Mg(2+) ion per subunit.</text>
</comment>
<sequence length="458" mass="48426">MTTDIVILAAGQGSRMKSALPKVLHAVGGKPMVKHVIDNARQLGQARVHVVIGHGAEQLKEQLSDESLSFAVQAEQLGTGHAVAQAMPDLADDSVTLILYGDVPLTQPETMQKLVNAAHTGALGLLTVKLENPTGYGRIVRAEATHEVIAIVEQKDASSDELQINEVNTGIMAVPTSLLRKWLPALSSNNAQGEYYLTDIIAMAASEGVRIDAQHPNCEQEVQGVNNRVQLAQLERWYQLQQAEQLMLSGATLADPARVDVRGSVEVAGDVLIDINAVFEGRVVLETGVVIEPNCVLKNVTVGKNTRIKANSVLEDSTIGESCDIGPFARIRPGTDLAKGAKIGNFVETKKAIIGEGSKVNHLSYIGDAIIGKNSNIGAGTITCNYDGVNKSATHIGDNAFIGSNTALVAPVSVGNSATIGAGSTVTKSVADDTLSVARAKQVMLSNWQRPVKKAKES</sequence>
<evidence type="ECO:0000256" key="17">
    <source>
        <dbReference type="ARBA" id="ARBA00049628"/>
    </source>
</evidence>
<keyword evidence="12 18" id="KW-0511">Multifunctional enzyme</keyword>
<dbReference type="SUPFAM" id="SSF53448">
    <property type="entry name" value="Nucleotide-diphospho-sugar transferases"/>
    <property type="match status" value="1"/>
</dbReference>
<dbReference type="EMBL" id="JAUOPG010000003">
    <property type="protein sequence ID" value="MDO6453189.1"/>
    <property type="molecule type" value="Genomic_DNA"/>
</dbReference>
<feature type="region of interest" description="N-acetyltransferase" evidence="18">
    <location>
        <begin position="250"/>
        <end position="458"/>
    </location>
</feature>
<keyword evidence="10 18" id="KW-0133">Cell shape</keyword>
<evidence type="ECO:0000256" key="13">
    <source>
        <dbReference type="ARBA" id="ARBA00023315"/>
    </source>
</evidence>
<dbReference type="Pfam" id="PF00132">
    <property type="entry name" value="Hexapep"/>
    <property type="match status" value="1"/>
</dbReference>
<evidence type="ECO:0000256" key="18">
    <source>
        <dbReference type="HAMAP-Rule" id="MF_01631"/>
    </source>
</evidence>